<sequence>MPDVETFVPDTSAIRRALRRAGDGVTL</sequence>
<dbReference type="EMBL" id="JAVDVQ010000018">
    <property type="protein sequence ID" value="MDR7084157.1"/>
    <property type="molecule type" value="Genomic_DNA"/>
</dbReference>
<comment type="caution">
    <text evidence="2">The sequence shown here is derived from an EMBL/GenBank/DDBJ whole genome shotgun (WGS) entry which is preliminary data.</text>
</comment>
<reference evidence="2 3" key="1">
    <citation type="submission" date="2023-07" db="EMBL/GenBank/DDBJ databases">
        <title>Sorghum-associated microbial communities from plants grown in Nebraska, USA.</title>
        <authorList>
            <person name="Schachtman D."/>
        </authorList>
    </citation>
    <scope>NUCLEOTIDE SEQUENCE [LARGE SCALE GENOMIC DNA]</scope>
    <source>
        <strain evidence="2 3">BE167</strain>
    </source>
</reference>
<evidence type="ECO:0000313" key="3">
    <source>
        <dbReference type="Proteomes" id="UP001252243"/>
    </source>
</evidence>
<proteinExistence type="predicted"/>
<name>A0ABU1UI26_9MICC</name>
<dbReference type="EMBL" id="JAVDVQ010000033">
    <property type="protein sequence ID" value="MDR7084846.1"/>
    <property type="molecule type" value="Genomic_DNA"/>
</dbReference>
<keyword evidence="3" id="KW-1185">Reference proteome</keyword>
<gene>
    <name evidence="1" type="ORF">J2X01_003465</name>
    <name evidence="2" type="ORF">J2X01_004163</name>
</gene>
<evidence type="ECO:0000313" key="2">
    <source>
        <dbReference type="EMBL" id="MDR7084846.1"/>
    </source>
</evidence>
<evidence type="ECO:0000313" key="1">
    <source>
        <dbReference type="EMBL" id="MDR7084157.1"/>
    </source>
</evidence>
<protein>
    <submittedName>
        <fullName evidence="2">Uncharacterized protein</fullName>
    </submittedName>
</protein>
<feature type="non-terminal residue" evidence="2">
    <location>
        <position position="27"/>
    </location>
</feature>
<dbReference type="Proteomes" id="UP001252243">
    <property type="component" value="Unassembled WGS sequence"/>
</dbReference>
<organism evidence="2 3">
    <name type="scientific">Arthrobacter ginsengisoli</name>
    <dbReference type="NCBI Taxonomy" id="1356565"/>
    <lineage>
        <taxon>Bacteria</taxon>
        <taxon>Bacillati</taxon>
        <taxon>Actinomycetota</taxon>
        <taxon>Actinomycetes</taxon>
        <taxon>Micrococcales</taxon>
        <taxon>Micrococcaceae</taxon>
        <taxon>Arthrobacter</taxon>
    </lineage>
</organism>
<accession>A0ABU1UI26</accession>